<keyword evidence="2" id="KW-0687">Ribonucleoprotein</keyword>
<evidence type="ECO:0000259" key="4">
    <source>
        <dbReference type="Pfam" id="PF00542"/>
    </source>
</evidence>
<dbReference type="EMBL" id="BAABCS010000018">
    <property type="protein sequence ID" value="GAA4053346.1"/>
    <property type="molecule type" value="Genomic_DNA"/>
</dbReference>
<dbReference type="PANTHER" id="PTHR45987">
    <property type="entry name" value="39S RIBOSOMAL PROTEIN L12"/>
    <property type="match status" value="1"/>
</dbReference>
<feature type="domain" description="Fibrobacter succinogenes major paralogous" evidence="5">
    <location>
        <begin position="1059"/>
        <end position="1251"/>
    </location>
</feature>
<dbReference type="NCBIfam" id="TIGR02145">
    <property type="entry name" value="Fib_succ_major"/>
    <property type="match status" value="2"/>
</dbReference>
<evidence type="ECO:0000256" key="3">
    <source>
        <dbReference type="SAM" id="Coils"/>
    </source>
</evidence>
<protein>
    <recommendedName>
        <fullName evidence="8">Ribosomal protein L7/L12 C-terminal domain-containing protein</fullName>
    </recommendedName>
</protein>
<feature type="domain" description="Large ribosomal subunit protein bL12 C-terminal" evidence="4">
    <location>
        <begin position="917"/>
        <end position="982"/>
    </location>
</feature>
<evidence type="ECO:0000313" key="7">
    <source>
        <dbReference type="Proteomes" id="UP001500426"/>
    </source>
</evidence>
<evidence type="ECO:0000256" key="1">
    <source>
        <dbReference type="ARBA" id="ARBA00022980"/>
    </source>
</evidence>
<evidence type="ECO:0008006" key="8">
    <source>
        <dbReference type="Google" id="ProtNLM"/>
    </source>
</evidence>
<feature type="domain" description="Fibrobacter succinogenes major paralogous" evidence="5">
    <location>
        <begin position="1296"/>
        <end position="1483"/>
    </location>
</feature>
<proteinExistence type="predicted"/>
<dbReference type="RefSeq" id="WP_425556473.1">
    <property type="nucleotide sequence ID" value="NZ_BAABCS010000018.1"/>
</dbReference>
<dbReference type="Gene3D" id="3.30.1390.10">
    <property type="match status" value="1"/>
</dbReference>
<keyword evidence="3" id="KW-0175">Coiled coil</keyword>
<keyword evidence="7" id="KW-1185">Reference proteome</keyword>
<dbReference type="Pfam" id="PF09603">
    <property type="entry name" value="Fib_succ_major"/>
    <property type="match status" value="2"/>
</dbReference>
<evidence type="ECO:0000313" key="6">
    <source>
        <dbReference type="EMBL" id="GAA4053346.1"/>
    </source>
</evidence>
<dbReference type="Pfam" id="PF00542">
    <property type="entry name" value="Ribosomal_L12"/>
    <property type="match status" value="1"/>
</dbReference>
<dbReference type="InterPro" id="IPR013823">
    <property type="entry name" value="Ribosomal_bL12_C"/>
</dbReference>
<organism evidence="6 7">
    <name type="scientific">Flavobacterium chungnamense</name>
    <dbReference type="NCBI Taxonomy" id="706182"/>
    <lineage>
        <taxon>Bacteria</taxon>
        <taxon>Pseudomonadati</taxon>
        <taxon>Bacteroidota</taxon>
        <taxon>Flavobacteriia</taxon>
        <taxon>Flavobacteriales</taxon>
        <taxon>Flavobacteriaceae</taxon>
        <taxon>Flavobacterium</taxon>
    </lineage>
</organism>
<dbReference type="InterPro" id="IPR014719">
    <property type="entry name" value="Ribosomal_bL12_C/ClpS-like"/>
</dbReference>
<gene>
    <name evidence="6" type="ORF">GCM10022388_19670</name>
</gene>
<sequence length="1485" mass="169109">MKNCINCNLLIEDNKKFCEGCGTKQPEPKSNTPITGEFSATIGDKNIISGNVIGKNEEIKVSGNATFNKIEDDTKKTVICSISGRRLLMIDSIACPSCNKDVAQEYYSPKSNRCLNCDNLALTSYRKQVQIVLSDGILDSNERLTLDSLAMSLHIDEDRKNEIEVEEKQNSKQITSGEFLSGFHKIEFNRALKYVFEEDNIEQGFKLLNNVFLKNSSNDEVANLYYLLEAILLPETAIANYHSRNIDRFWQHYWAFLPHSKKGEVSEAYEIIENNKNLFADKNNDVLISEVTFYLICYFSQGENSYLEEAKSIYAGFSKNVKGPLLPLVKVVDLLIIHSGGDYFDLLQNTDKEEMFILGHIFGLHKVPKNIEIKENKIEVELQIEHHKKTEKLQLDETPISSQIQIEKNELKKNDFNSDDETWVDKDLGLIIKRDKLFFIDARDNNEYPIFFTDSTIWIGRNLAYLKGDFTIDNSNPTASCVYNNLPSENHMIVPKGWYMPALDDWNCLSNFIAVKSGNKQEDIEVSYLSSIHPKIPLVKNFGINYKYANFYIFDNHCDSFSVSKNKENYFMDNGEKLAVRVYIPLNKNIIDKLKELNFLLPDYINYEDIRIIVETKSSIDINNLIIGSSVSCINNKNDDRSTISELEKGSLYTISEINVRKNIITLQEYPQQNNSEKKKWFNISLFNLAVNNNSEKQIEEKITIKKTVIETPKSNKNVIKTNFNEINKTFEIDSLLWSTSFLKTATFRSGKEIPIIEDANEWLAACRDGKPAMCYYLNNPNNHALYNFYAISSVEGLAPKGFKIPGDDEGVEDIDLNFLLNFSLPKGIRQVGTNPQTGKYSNEFVEELMCGTLMDVSFLNEIYDQKDCLGIHVIEWNSNYVDTNNYNGFWGLPVLLIKKNDSKLFDNEDEDYSDLYDVILEDEGISKLAVVKVVKDSTGLDLKEAKELVEKAPSCIKEGLNKAEADAIKIAIEEAGGIVTISNSTKNTTKKSMNEPPLKMEVNSIEKKIEDKVNQTKELLEQEKGEVKNEAQTEEKLKNEEEQISFKEDNEILDLESVCIGSQEWLKKNLNIDKFRNGDIIAESKTIEEWEKSFAEERPSWCYYSFDPKNGEKYGKLYNMFAVHDTRELAPKGWQIPNEEDWKELMEYSGGEKIASLRLKSKKGWNNASGWGLGPDKDGNGINRDGFSAKPGGAFLGKFYNIKDCGYFWSKTIKNPRQQMSFIISANDSASVDVVSPSCVNKGFSVRCVKEKTHDEIEKSAKKMSEEKEVKKLSENVNDNANNVPAKEIVSFPSITIGKQVWMKENLNVDKFLNGDPIEEATYGMEFWTKKRPLWKSVNFDSSTEKIHGKQYNYHAIVDTRGLAPKGWKIPKKSDWMELANYLGGAKIAGKKIKSDSGWNKYGSSLFGKSNGNGTNESNFSAFPSGSVSSDFGVKTKFWCSDKESKSIDFQTLYAIELKNHSEELFYTESGYNEAISIRLLRDL</sequence>
<dbReference type="InterPro" id="IPR011871">
    <property type="entry name" value="Fib_succ_major"/>
</dbReference>
<accession>A0ABP7UUJ8</accession>
<reference evidence="7" key="1">
    <citation type="journal article" date="2019" name="Int. J. Syst. Evol. Microbiol.">
        <title>The Global Catalogue of Microorganisms (GCM) 10K type strain sequencing project: providing services to taxonomists for standard genome sequencing and annotation.</title>
        <authorList>
            <consortium name="The Broad Institute Genomics Platform"/>
            <consortium name="The Broad Institute Genome Sequencing Center for Infectious Disease"/>
            <person name="Wu L."/>
            <person name="Ma J."/>
        </authorList>
    </citation>
    <scope>NUCLEOTIDE SEQUENCE [LARGE SCALE GENOMIC DNA]</scope>
    <source>
        <strain evidence="7">JCM 17068</strain>
    </source>
</reference>
<name>A0ABP7UUJ8_9FLAO</name>
<evidence type="ECO:0000259" key="5">
    <source>
        <dbReference type="Pfam" id="PF09603"/>
    </source>
</evidence>
<dbReference type="Proteomes" id="UP001500426">
    <property type="component" value="Unassembled WGS sequence"/>
</dbReference>
<evidence type="ECO:0000256" key="2">
    <source>
        <dbReference type="ARBA" id="ARBA00023274"/>
    </source>
</evidence>
<dbReference type="SUPFAM" id="SSF54736">
    <property type="entry name" value="ClpS-like"/>
    <property type="match status" value="1"/>
</dbReference>
<keyword evidence="1" id="KW-0689">Ribosomal protein</keyword>
<feature type="coiled-coil region" evidence="3">
    <location>
        <begin position="1003"/>
        <end position="1051"/>
    </location>
</feature>
<dbReference type="InterPro" id="IPR000206">
    <property type="entry name" value="Ribosomal_bL12"/>
</dbReference>
<dbReference type="PANTHER" id="PTHR45987:SF4">
    <property type="entry name" value="LARGE RIBOSOMAL SUBUNIT PROTEIN BL12M"/>
    <property type="match status" value="1"/>
</dbReference>
<comment type="caution">
    <text evidence="6">The sequence shown here is derived from an EMBL/GenBank/DDBJ whole genome shotgun (WGS) entry which is preliminary data.</text>
</comment>